<keyword evidence="3 6" id="KW-0472">Membrane</keyword>
<evidence type="ECO:0000256" key="3">
    <source>
        <dbReference type="ARBA" id="ARBA00023136"/>
    </source>
</evidence>
<keyword evidence="5 7" id="KW-0449">Lipoprotein</keyword>
<reference evidence="7 8" key="1">
    <citation type="submission" date="2015-11" db="EMBL/GenBank/DDBJ databases">
        <title>Genomic analysis of 38 Legionella species identifies large and diverse effector repertoires.</title>
        <authorList>
            <person name="Burstein D."/>
            <person name="Amaro F."/>
            <person name="Zusman T."/>
            <person name="Lifshitz Z."/>
            <person name="Cohen O."/>
            <person name="Gilbert J.A."/>
            <person name="Pupko T."/>
            <person name="Shuman H.A."/>
            <person name="Segal G."/>
        </authorList>
    </citation>
    <scope>NUCLEOTIDE SEQUENCE [LARGE SCALE GENOMIC DNA]</scope>
    <source>
        <strain evidence="7 8">CDC#1442-AUS-E</strain>
    </source>
</reference>
<dbReference type="PROSITE" id="PS51257">
    <property type="entry name" value="PROKAR_LIPOPROTEIN"/>
    <property type="match status" value="1"/>
</dbReference>
<sequence length="247" mass="25407">MNAKNKVIPNAFLVSSVLALAGCAATQTAIEHGSLQVSTKQSETVFLEPVSNAEKTVYISVKSTADEDMDITPQLKTALISQGYKVMNNPGAAHYLLQANVLKVGKMSIAASQSALGGGYGSAIAGAAVGTAAGSFTNSSNGMIAGGLAGGVIGLAADALVKDVNYTMITDVLISEHAGKGVQIKEQFRANIGNGSSSGTSQSYSNTSAFKKYRVRIVSNADKVNLKFADARPALEQGLVKVISGIF</sequence>
<comment type="caution">
    <text evidence="7">The sequence shown here is derived from an EMBL/GenBank/DDBJ whole genome shotgun (WGS) entry which is preliminary data.</text>
</comment>
<keyword evidence="2 6" id="KW-0732">Signal</keyword>
<dbReference type="Pfam" id="PF05818">
    <property type="entry name" value="TraT"/>
    <property type="match status" value="1"/>
</dbReference>
<gene>
    <name evidence="7" type="primary">ylpA</name>
    <name evidence="7" type="ORF">Lqui_2362</name>
</gene>
<dbReference type="STRING" id="45073.Lqui_2362"/>
<evidence type="ECO:0000256" key="5">
    <source>
        <dbReference type="ARBA" id="ARBA00023288"/>
    </source>
</evidence>
<feature type="chain" id="PRO_5019883492" evidence="6">
    <location>
        <begin position="22"/>
        <end position="247"/>
    </location>
</feature>
<keyword evidence="4" id="KW-0564">Palmitate</keyword>
<name>A0A0W0XS26_9GAMM</name>
<dbReference type="RefSeq" id="WP_058508448.1">
    <property type="nucleotide sequence ID" value="NZ_LNYS01000020.1"/>
</dbReference>
<evidence type="ECO:0000256" key="6">
    <source>
        <dbReference type="PIRNR" id="PIRNR002859"/>
    </source>
</evidence>
<protein>
    <submittedName>
        <fullName evidence="7">Lipoprotein YlpA</fullName>
    </submittedName>
</protein>
<proteinExistence type="predicted"/>
<evidence type="ECO:0000313" key="7">
    <source>
        <dbReference type="EMBL" id="KTD47436.1"/>
    </source>
</evidence>
<dbReference type="GO" id="GO:0009279">
    <property type="term" value="C:cell outer membrane"/>
    <property type="evidence" value="ECO:0007669"/>
    <property type="project" value="UniProtKB-SubCell"/>
</dbReference>
<evidence type="ECO:0000256" key="1">
    <source>
        <dbReference type="ARBA" id="ARBA00004459"/>
    </source>
</evidence>
<evidence type="ECO:0000313" key="8">
    <source>
        <dbReference type="Proteomes" id="UP000054618"/>
    </source>
</evidence>
<comment type="subcellular location">
    <subcellularLocation>
        <location evidence="1">Cell outer membrane</location>
        <topology evidence="1">Lipid-anchor</topology>
    </subcellularLocation>
</comment>
<dbReference type="OrthoDB" id="9791439at2"/>
<evidence type="ECO:0000256" key="2">
    <source>
        <dbReference type="ARBA" id="ARBA00022729"/>
    </source>
</evidence>
<accession>A0A0W0XS26</accession>
<dbReference type="AlphaFoldDB" id="A0A0W0XS26"/>
<keyword evidence="6" id="KW-0998">Cell outer membrane</keyword>
<dbReference type="PIRSF" id="PIRSF002859">
    <property type="entry name" value="Lipo_traT"/>
    <property type="match status" value="1"/>
</dbReference>
<dbReference type="EMBL" id="LNYS01000020">
    <property type="protein sequence ID" value="KTD47436.1"/>
    <property type="molecule type" value="Genomic_DNA"/>
</dbReference>
<keyword evidence="8" id="KW-1185">Reference proteome</keyword>
<dbReference type="InterPro" id="IPR008874">
    <property type="entry name" value="TraT_complement-R"/>
</dbReference>
<dbReference type="Proteomes" id="UP000054618">
    <property type="component" value="Unassembled WGS sequence"/>
</dbReference>
<evidence type="ECO:0000256" key="4">
    <source>
        <dbReference type="ARBA" id="ARBA00023139"/>
    </source>
</evidence>
<organism evidence="7 8">
    <name type="scientific">Legionella quinlivanii</name>
    <dbReference type="NCBI Taxonomy" id="45073"/>
    <lineage>
        <taxon>Bacteria</taxon>
        <taxon>Pseudomonadati</taxon>
        <taxon>Pseudomonadota</taxon>
        <taxon>Gammaproteobacteria</taxon>
        <taxon>Legionellales</taxon>
        <taxon>Legionellaceae</taxon>
        <taxon>Legionella</taxon>
    </lineage>
</organism>
<dbReference type="PATRIC" id="fig|45073.5.peg.2493"/>
<feature type="signal peptide" evidence="6">
    <location>
        <begin position="1"/>
        <end position="21"/>
    </location>
</feature>